<name>A0ABP7G545_9FLAO</name>
<protein>
    <recommendedName>
        <fullName evidence="4">DUF4302 domain-containing protein</fullName>
    </recommendedName>
</protein>
<dbReference type="PROSITE" id="PS51257">
    <property type="entry name" value="PROKAR_LIPOPROTEIN"/>
    <property type="match status" value="1"/>
</dbReference>
<evidence type="ECO:0000256" key="1">
    <source>
        <dbReference type="SAM" id="SignalP"/>
    </source>
</evidence>
<reference evidence="3" key="1">
    <citation type="journal article" date="2019" name="Int. J. Syst. Evol. Microbiol.">
        <title>The Global Catalogue of Microorganisms (GCM) 10K type strain sequencing project: providing services to taxonomists for standard genome sequencing and annotation.</title>
        <authorList>
            <consortium name="The Broad Institute Genomics Platform"/>
            <consortium name="The Broad Institute Genome Sequencing Center for Infectious Disease"/>
            <person name="Wu L."/>
            <person name="Ma J."/>
        </authorList>
    </citation>
    <scope>NUCLEOTIDE SEQUENCE [LARGE SCALE GENOMIC DNA]</scope>
    <source>
        <strain evidence="3">JCM 17337</strain>
    </source>
</reference>
<dbReference type="InterPro" id="IPR025396">
    <property type="entry name" value="DUF4302"/>
</dbReference>
<keyword evidence="1" id="KW-0732">Signal</keyword>
<gene>
    <name evidence="2" type="ORF">GCM10022423_02850</name>
</gene>
<proteinExistence type="predicted"/>
<organism evidence="2 3">
    <name type="scientific">Flavobacterium ginsengiterrae</name>
    <dbReference type="NCBI Taxonomy" id="871695"/>
    <lineage>
        <taxon>Bacteria</taxon>
        <taxon>Pseudomonadati</taxon>
        <taxon>Bacteroidota</taxon>
        <taxon>Flavobacteriia</taxon>
        <taxon>Flavobacteriales</taxon>
        <taxon>Flavobacteriaceae</taxon>
        <taxon>Flavobacterium</taxon>
    </lineage>
</organism>
<feature type="signal peptide" evidence="1">
    <location>
        <begin position="1"/>
        <end position="21"/>
    </location>
</feature>
<evidence type="ECO:0008006" key="4">
    <source>
        <dbReference type="Google" id="ProtNLM"/>
    </source>
</evidence>
<dbReference type="RefSeq" id="WP_345139246.1">
    <property type="nucleotide sequence ID" value="NZ_BAABDU010000002.1"/>
</dbReference>
<accession>A0ABP7G545</accession>
<dbReference type="Proteomes" id="UP001500748">
    <property type="component" value="Unassembled WGS sequence"/>
</dbReference>
<keyword evidence="3" id="KW-1185">Reference proteome</keyword>
<comment type="caution">
    <text evidence="2">The sequence shown here is derived from an EMBL/GenBank/DDBJ whole genome shotgun (WGS) entry which is preliminary data.</text>
</comment>
<evidence type="ECO:0000313" key="2">
    <source>
        <dbReference type="EMBL" id="GAA3756147.1"/>
    </source>
</evidence>
<dbReference type="Pfam" id="PF14135">
    <property type="entry name" value="DUF4302"/>
    <property type="match status" value="1"/>
</dbReference>
<dbReference type="EMBL" id="BAABDU010000002">
    <property type="protein sequence ID" value="GAA3756147.1"/>
    <property type="molecule type" value="Genomic_DNA"/>
</dbReference>
<evidence type="ECO:0000313" key="3">
    <source>
        <dbReference type="Proteomes" id="UP001500748"/>
    </source>
</evidence>
<sequence length="444" mass="49044">MKIKNINKYLILALIAIIVGACTSTEVDPKFDQTPTERLNARKVELNDLLLSSELGWKAVYYTDSTQLGGFTHVFKFLPEGKVDMASDFDDDTTIHRSQYDIQVGSTVSLVFTTNNRIHLLSDAANFPTASLLGKGYLGDFQFYYYGQENGQIIFRTNRNGHELRFVKATADDWTNLAGGVIINQNITGDATSPLFRLVEINDGSSVQQYNFDFNAAARFGIAESLTSNDSFNLALSYTPTGAVVKPAVVVKGQKLTNFVYDASTSNFVATGTGGVTATIKFTNTPPILTDDYKMMLPGRAANRFGYYPGDYIEDAPTNSVLFYEELENINASLPAGQSISSIQLYTNHALGNFIYYTFVGRAAIFHYVDVIEDAAGKKVILKHKSWNGNTTVAAPPFLASFDSHLTDPNGIYVKQENFKLGYTNIIYTLTSSSSSFRMSVWQL</sequence>
<feature type="chain" id="PRO_5046534408" description="DUF4302 domain-containing protein" evidence="1">
    <location>
        <begin position="22"/>
        <end position="444"/>
    </location>
</feature>